<comment type="caution">
    <text evidence="1">The sequence shown here is derived from an EMBL/GenBank/DDBJ whole genome shotgun (WGS) entry which is preliminary data.</text>
</comment>
<accession>A0ACB8W3C0</accession>
<evidence type="ECO:0000313" key="2">
    <source>
        <dbReference type="Proteomes" id="UP000831701"/>
    </source>
</evidence>
<dbReference type="Proteomes" id="UP000831701">
    <property type="component" value="Chromosome 15"/>
</dbReference>
<protein>
    <submittedName>
        <fullName evidence="1">Uncharacterized protein</fullName>
    </submittedName>
</protein>
<keyword evidence="2" id="KW-1185">Reference proteome</keyword>
<reference evidence="1" key="1">
    <citation type="submission" date="2022-04" db="EMBL/GenBank/DDBJ databases">
        <title>Jade perch genome.</title>
        <authorList>
            <person name="Chao B."/>
        </authorList>
    </citation>
    <scope>NUCLEOTIDE SEQUENCE</scope>
    <source>
        <strain evidence="1">CB-2022</strain>
    </source>
</reference>
<feature type="non-terminal residue" evidence="1">
    <location>
        <position position="1"/>
    </location>
</feature>
<organism evidence="1 2">
    <name type="scientific">Scortum barcoo</name>
    <name type="common">barcoo grunter</name>
    <dbReference type="NCBI Taxonomy" id="214431"/>
    <lineage>
        <taxon>Eukaryota</taxon>
        <taxon>Metazoa</taxon>
        <taxon>Chordata</taxon>
        <taxon>Craniata</taxon>
        <taxon>Vertebrata</taxon>
        <taxon>Euteleostomi</taxon>
        <taxon>Actinopterygii</taxon>
        <taxon>Neopterygii</taxon>
        <taxon>Teleostei</taxon>
        <taxon>Neoteleostei</taxon>
        <taxon>Acanthomorphata</taxon>
        <taxon>Eupercaria</taxon>
        <taxon>Centrarchiformes</taxon>
        <taxon>Terapontoidei</taxon>
        <taxon>Terapontidae</taxon>
        <taxon>Scortum</taxon>
    </lineage>
</organism>
<name>A0ACB8W3C0_9TELE</name>
<sequence length="488" mass="54644">AKQPGITLFLMGTHRQQKYQERAPAMFGCGAVAQMVLSKGSHGTFLTVNVAFGFAATLGILVSGQISGGDTVHLILRCAITFIICKNPVCGKKVPLQYLPICWVDFAMNIIIIYSYKQQQKMALIDNPPCTASQIIGTAALIMCTLAILDPHNNPVPRGLEPFTMGFVVLVIGLSMDFTSGYAINPARDLGPRIFMAHAGWCTEIFTANTYFVPICAPFFGALSGVLMYQLIIGYHVEEVQEKKKGRGGAHMDMAHGEIQEERTKEPADEITEKVFLKDLHLFMKKRDTPIERIPNLGFKQIDLFLMFKTVRDLGGYHQVTSQQLWKQVYNMLGGNPRSTSAATCTRRHYEKLLLPYECHVKGISMNVLPQNQPKQHPYRKDDDDDGQRPAKRKLLTMPVRQSPHNLQAAPLGHVFPLVHYPHYYPSSLAVLPSHIPISSTVLTPHRPPQPQFSFHPYGLTETDKVKEPLEQLRYLAEQYKTSTGLID</sequence>
<proteinExistence type="predicted"/>
<evidence type="ECO:0000313" key="1">
    <source>
        <dbReference type="EMBL" id="KAI3362124.1"/>
    </source>
</evidence>
<dbReference type="EMBL" id="CM041545">
    <property type="protein sequence ID" value="KAI3362124.1"/>
    <property type="molecule type" value="Genomic_DNA"/>
</dbReference>
<gene>
    <name evidence="1" type="ORF">L3Q82_012451</name>
</gene>